<evidence type="ECO:0000256" key="6">
    <source>
        <dbReference type="ARBA" id="ARBA00022552"/>
    </source>
</evidence>
<dbReference type="SMART" id="SM00670">
    <property type="entry name" value="PINc"/>
    <property type="match status" value="1"/>
</dbReference>
<comment type="subcellular location">
    <subcellularLocation>
        <location evidence="2">Cytoplasm</location>
    </subcellularLocation>
    <subcellularLocation>
        <location evidence="3">Nucleus</location>
        <location evidence="3">Nucleolus</location>
    </subcellularLocation>
</comment>
<dbReference type="FunFam" id="2.40.50.690:FF:000010">
    <property type="entry name" value="Rrp44p homologue, putative"/>
    <property type="match status" value="1"/>
</dbReference>
<dbReference type="SUPFAM" id="SSF50249">
    <property type="entry name" value="Nucleic acid-binding proteins"/>
    <property type="match status" value="3"/>
</dbReference>
<dbReference type="GO" id="GO:0000175">
    <property type="term" value="F:3'-5'-RNA exonuclease activity"/>
    <property type="evidence" value="ECO:0007669"/>
    <property type="project" value="TreeGrafter"/>
</dbReference>
<organism evidence="20">
    <name type="scientific">Clastoptera arizonana</name>
    <name type="common">Arizona spittle bug</name>
    <dbReference type="NCBI Taxonomy" id="38151"/>
    <lineage>
        <taxon>Eukaryota</taxon>
        <taxon>Metazoa</taxon>
        <taxon>Ecdysozoa</taxon>
        <taxon>Arthropoda</taxon>
        <taxon>Hexapoda</taxon>
        <taxon>Insecta</taxon>
        <taxon>Pterygota</taxon>
        <taxon>Neoptera</taxon>
        <taxon>Paraneoptera</taxon>
        <taxon>Hemiptera</taxon>
        <taxon>Auchenorrhyncha</taxon>
        <taxon>Cercopoidea</taxon>
        <taxon>Clastopteridae</taxon>
        <taxon>Clastoptera</taxon>
    </lineage>
</organism>
<dbReference type="InterPro" id="IPR041505">
    <property type="entry name" value="Dis3_CSD2"/>
</dbReference>
<feature type="domain" description="PIN" evidence="18">
    <location>
        <begin position="61"/>
        <end position="182"/>
    </location>
</feature>
<evidence type="ECO:0000256" key="17">
    <source>
        <dbReference type="SAM" id="MobiDB-lite"/>
    </source>
</evidence>
<gene>
    <name evidence="20" type="ORF">g.26729</name>
</gene>
<keyword evidence="13" id="KW-0539">Nucleus</keyword>
<evidence type="ECO:0000256" key="2">
    <source>
        <dbReference type="ARBA" id="ARBA00004496"/>
    </source>
</evidence>
<sequence>MITKKVFLKKTKRGNILKIVREHYLRDDIYCGSYACDKCNDNNKILSTDPDSDNILFDMPHYLILDTNVILNQIDVLEEPTLCNVIVLQTVLEEVKHRSSSVYKRLKEIIADSRRNFYVFVNEHHRETYVERIPGEKINDRNDRAIRVAANWYDNHLNQSSNQPKEDRISIVLLSDDVENRKHASTLVLNSCSAEDYVRSLKNAPMLEDKLSARNFSSEGKTALFPTHLTPVQIHEGIKAGKVLQGSFQASRENFLEGFVNVEGYEKPILVQGREGLNRAVDGDNVAIELLPEEEWSAPSEIVLQDDETVDTGDVGDDEEELQKTKNKPIEKQPTGRIVGIIRRKWRQYCGILQANPVRGASRHIFVPAERKIPKIRIETRQAEVLITQRIIVAIDTWPRTSRYPLGHFVRALGKIGDKDTENEVLLLEHDVPHSKFSEAVLSFLPQLPWIITPEDVEKRTDLRHLDVCSVDPPGCTDIDDALHCRLLENGNYEVGVHIADVSHFIRPGTALDKEAALRATTVYLVDKRINMVPELLSSDLCSLRGNEERFAFSCIWEITKDANIVDTKFCKSIIYSRAAMTYEQAQLKIDDSSQQDILAHSLRGLNSLAKKLKRRRIDNGALVLASPEIRFQVDSETHDPIDVEAKKMRETNSMVEEFMLLANISVAEKIFEQFPECAMLRRHPEPPPINFEPLIKAGKNQGFEIKVSSGKELAQSLDASVKLDNAYFNTMLRILATRCMMQAVYFTSGMIQKQEFHHYGLACPIYTHFTSPIRRYADIIVHRLLAACIGADLTYPALLDKRASHNLCHNLNYRNRMAQYAGRASVALHTHMFFRNKVQDEEGYVLFVRKNALQVLIPKYGLEGTIYLSKAGNKKQSDVLFVYSDEDQTQRCGDIVFHSFDPVTVQLSLDSSNVQHEKLVFKLVKPNIAGFSVPSLSERIDIDECVPSNSMQNNDPLKRNAIIQDDPMENKFTQEVEFSVLNPKKKKRNRKQKK</sequence>
<comment type="cofactor">
    <cofactor evidence="1">
        <name>Mg(2+)</name>
        <dbReference type="ChEBI" id="CHEBI:18420"/>
    </cofactor>
</comment>
<dbReference type="PROSITE" id="PS01175">
    <property type="entry name" value="RIBONUCLEASE_II"/>
    <property type="match status" value="1"/>
</dbReference>
<evidence type="ECO:0000259" key="19">
    <source>
        <dbReference type="SMART" id="SM00955"/>
    </source>
</evidence>
<feature type="domain" description="RNB" evidence="19">
    <location>
        <begin position="460"/>
        <end position="792"/>
    </location>
</feature>
<dbReference type="Pfam" id="PF13638">
    <property type="entry name" value="PIN_4"/>
    <property type="match status" value="1"/>
</dbReference>
<protein>
    <recommendedName>
        <fullName evidence="14">Protein DIS3 homolog</fullName>
    </recommendedName>
    <alternativeName>
        <fullName evidence="15">Ribosomal RNA-processing protein 44</fullName>
    </alternativeName>
</protein>
<dbReference type="EMBL" id="GEDC01024992">
    <property type="protein sequence ID" value="JAS12306.1"/>
    <property type="molecule type" value="Transcribed_RNA"/>
</dbReference>
<evidence type="ECO:0000256" key="13">
    <source>
        <dbReference type="ARBA" id="ARBA00023242"/>
    </source>
</evidence>
<accession>A0A1B6CFN6</accession>
<dbReference type="GO" id="GO:0006364">
    <property type="term" value="P:rRNA processing"/>
    <property type="evidence" value="ECO:0007669"/>
    <property type="project" value="UniProtKB-KW"/>
</dbReference>
<dbReference type="PANTHER" id="PTHR23355:SF35">
    <property type="entry name" value="EXOSOME COMPLEX EXONUCLEASE RRP44"/>
    <property type="match status" value="1"/>
</dbReference>
<dbReference type="InterPro" id="IPR012340">
    <property type="entry name" value="NA-bd_OB-fold"/>
</dbReference>
<evidence type="ECO:0000256" key="1">
    <source>
        <dbReference type="ARBA" id="ARBA00001946"/>
    </source>
</evidence>
<keyword evidence="6" id="KW-0698">rRNA processing</keyword>
<evidence type="ECO:0000256" key="3">
    <source>
        <dbReference type="ARBA" id="ARBA00004604"/>
    </source>
</evidence>
<dbReference type="Pfam" id="PF17216">
    <property type="entry name" value="Rrp44_CSD1"/>
    <property type="match status" value="1"/>
</dbReference>
<dbReference type="Gene3D" id="3.40.50.1010">
    <property type="entry name" value="5'-nuclease"/>
    <property type="match status" value="1"/>
</dbReference>
<keyword evidence="9" id="KW-0378">Hydrolase</keyword>
<keyword evidence="10" id="KW-0271">Exosome</keyword>
<dbReference type="GO" id="GO:0000176">
    <property type="term" value="C:nuclear exosome (RNase complex)"/>
    <property type="evidence" value="ECO:0007669"/>
    <property type="project" value="UniProtKB-ARBA"/>
</dbReference>
<evidence type="ECO:0000256" key="14">
    <source>
        <dbReference type="ARBA" id="ARBA00077221"/>
    </source>
</evidence>
<evidence type="ECO:0000256" key="11">
    <source>
        <dbReference type="ARBA" id="ARBA00022839"/>
    </source>
</evidence>
<dbReference type="InterPro" id="IPR050180">
    <property type="entry name" value="RNR_Ribonuclease"/>
</dbReference>
<dbReference type="GO" id="GO:0016075">
    <property type="term" value="P:rRNA catabolic process"/>
    <property type="evidence" value="ECO:0007669"/>
    <property type="project" value="TreeGrafter"/>
</dbReference>
<dbReference type="InterPro" id="IPR029060">
    <property type="entry name" value="PIN-like_dom_sf"/>
</dbReference>
<reference evidence="20" key="1">
    <citation type="submission" date="2015-12" db="EMBL/GenBank/DDBJ databases">
        <title>De novo transcriptome assembly of four potential Pierce s Disease insect vectors from Arizona vineyards.</title>
        <authorList>
            <person name="Tassone E.E."/>
        </authorList>
    </citation>
    <scope>NUCLEOTIDE SEQUENCE</scope>
</reference>
<comment type="similarity">
    <text evidence="4 16">Belongs to the RNR ribonuclease family.</text>
</comment>
<feature type="region of interest" description="Disordered" evidence="17">
    <location>
        <begin position="976"/>
        <end position="995"/>
    </location>
</feature>
<evidence type="ECO:0000256" key="5">
    <source>
        <dbReference type="ARBA" id="ARBA00022490"/>
    </source>
</evidence>
<name>A0A1B6CFN6_9HEMI</name>
<keyword evidence="11" id="KW-0269">Exonuclease</keyword>
<dbReference type="InterPro" id="IPR033770">
    <property type="entry name" value="RRP44_S1"/>
</dbReference>
<keyword evidence="5" id="KW-0963">Cytoplasm</keyword>
<dbReference type="SUPFAM" id="SSF88723">
    <property type="entry name" value="PIN domain-like"/>
    <property type="match status" value="1"/>
</dbReference>
<evidence type="ECO:0000256" key="10">
    <source>
        <dbReference type="ARBA" id="ARBA00022835"/>
    </source>
</evidence>
<dbReference type="GO" id="GO:0071034">
    <property type="term" value="P:CUT catabolic process"/>
    <property type="evidence" value="ECO:0007669"/>
    <property type="project" value="UniProtKB-ARBA"/>
</dbReference>
<dbReference type="AlphaFoldDB" id="A0A1B6CFN6"/>
<evidence type="ECO:0000256" key="15">
    <source>
        <dbReference type="ARBA" id="ARBA00077930"/>
    </source>
</evidence>
<evidence type="ECO:0000256" key="9">
    <source>
        <dbReference type="ARBA" id="ARBA00022801"/>
    </source>
</evidence>
<evidence type="ECO:0000259" key="18">
    <source>
        <dbReference type="SMART" id="SM00670"/>
    </source>
</evidence>
<evidence type="ECO:0000256" key="7">
    <source>
        <dbReference type="ARBA" id="ARBA00022722"/>
    </source>
</evidence>
<dbReference type="GO" id="GO:0000177">
    <property type="term" value="C:cytoplasmic exosome (RNase complex)"/>
    <property type="evidence" value="ECO:0007669"/>
    <property type="project" value="TreeGrafter"/>
</dbReference>
<dbReference type="PANTHER" id="PTHR23355">
    <property type="entry name" value="RIBONUCLEASE"/>
    <property type="match status" value="1"/>
</dbReference>
<proteinExistence type="inferred from homology"/>
<dbReference type="FunFam" id="2.40.50.700:FF:000001">
    <property type="entry name" value="Exosome complex exonuclease exoribonuclease (Rrp44)"/>
    <property type="match status" value="1"/>
</dbReference>
<dbReference type="FunFam" id="2.40.50.140:FF:000125">
    <property type="entry name" value="exosome complex exonuclease RRP44 isoform X1"/>
    <property type="match status" value="1"/>
</dbReference>
<keyword evidence="8" id="KW-0255">Endonuclease</keyword>
<dbReference type="Pfam" id="PF17215">
    <property type="entry name" value="Rrp44_S1"/>
    <property type="match status" value="1"/>
</dbReference>
<dbReference type="GO" id="GO:0004519">
    <property type="term" value="F:endonuclease activity"/>
    <property type="evidence" value="ECO:0007669"/>
    <property type="project" value="UniProtKB-KW"/>
</dbReference>
<dbReference type="Pfam" id="PF17849">
    <property type="entry name" value="OB_Dis3"/>
    <property type="match status" value="1"/>
</dbReference>
<dbReference type="Gene3D" id="2.40.50.690">
    <property type="match status" value="1"/>
</dbReference>
<dbReference type="Gene3D" id="2.40.50.700">
    <property type="match status" value="1"/>
</dbReference>
<dbReference type="GO" id="GO:0071031">
    <property type="term" value="P:nuclear mRNA surveillance of mRNA 3'-end processing"/>
    <property type="evidence" value="ECO:0007669"/>
    <property type="project" value="TreeGrafter"/>
</dbReference>
<dbReference type="Gene3D" id="2.40.50.140">
    <property type="entry name" value="Nucleic acid-binding proteins"/>
    <property type="match status" value="1"/>
</dbReference>
<dbReference type="InterPro" id="IPR022966">
    <property type="entry name" value="RNase_II/R_CS"/>
</dbReference>
<dbReference type="Pfam" id="PF00773">
    <property type="entry name" value="RNB"/>
    <property type="match status" value="1"/>
</dbReference>
<feature type="compositionally biased region" description="Basic residues" evidence="17">
    <location>
        <begin position="984"/>
        <end position="995"/>
    </location>
</feature>
<evidence type="ECO:0000256" key="12">
    <source>
        <dbReference type="ARBA" id="ARBA00022884"/>
    </source>
</evidence>
<dbReference type="FunFam" id="3.40.50.1010:FF:000010">
    <property type="entry name" value="Exosome complex exonuclease DIS3"/>
    <property type="match status" value="1"/>
</dbReference>
<evidence type="ECO:0000256" key="16">
    <source>
        <dbReference type="RuleBase" id="RU003901"/>
    </source>
</evidence>
<dbReference type="InterPro" id="IPR033771">
    <property type="entry name" value="Rrp44_CSD1"/>
</dbReference>
<keyword evidence="12" id="KW-0694">RNA-binding</keyword>
<evidence type="ECO:0000256" key="4">
    <source>
        <dbReference type="ARBA" id="ARBA00005785"/>
    </source>
</evidence>
<dbReference type="InterPro" id="IPR001900">
    <property type="entry name" value="RNase_II/R"/>
</dbReference>
<dbReference type="SMART" id="SM00955">
    <property type="entry name" value="RNB"/>
    <property type="match status" value="1"/>
</dbReference>
<keyword evidence="7" id="KW-0540">Nuclease</keyword>
<evidence type="ECO:0000313" key="20">
    <source>
        <dbReference type="EMBL" id="JAS12306.1"/>
    </source>
</evidence>
<evidence type="ECO:0000256" key="8">
    <source>
        <dbReference type="ARBA" id="ARBA00022759"/>
    </source>
</evidence>
<dbReference type="GO" id="GO:0005730">
    <property type="term" value="C:nucleolus"/>
    <property type="evidence" value="ECO:0007669"/>
    <property type="project" value="UniProtKB-SubCell"/>
</dbReference>
<dbReference type="CDD" id="cd09862">
    <property type="entry name" value="PIN_Rrp44-like"/>
    <property type="match status" value="1"/>
</dbReference>
<dbReference type="InterPro" id="IPR002716">
    <property type="entry name" value="PIN_dom"/>
</dbReference>
<dbReference type="GO" id="GO:0003723">
    <property type="term" value="F:RNA binding"/>
    <property type="evidence" value="ECO:0007669"/>
    <property type="project" value="UniProtKB-KW"/>
</dbReference>